<comment type="caution">
    <text evidence="3">The sequence shown here is derived from an EMBL/GenBank/DDBJ whole genome shotgun (WGS) entry which is preliminary data.</text>
</comment>
<sequence>MSPVDVAPWNRRHPVLTGVAVVVIIASVVVGVVFLVRSLSCGDGMVGGDKTDACVGVNLSGDRFSDDQPERLTGLVNRVQANNDAVTGDNYVSIVLMLNMSPVAGVDTATVDDVYRNVEGALTAVWRANHMSTFSQTLPGDTDPVPAIKLLLANTGSENADWEATVDQIAKAKEDNHITAVTGLSQSTTPTRQAVAKLITGTGIPVIGASVTGDRMNLDVRDESRYLDGFYRIAPTNTGTVVAATSYIANQLRIDFKDVAIVEDNTADDDYIATLIKAAHSRMPGATPYPFTSPAASDPVQRRDDSLKGQFGYMDTLLCKQPPRLVYFAGRGADIGTFVTSWAHSGTCANKPLHLLTGDDALEATVDHRVLEAVATGQVKVQYTALASPDKWGSCPDGDTTPRPDRKASDERKVYADFEAAFTGKANCDADKPVPADGAAPLDFPVDDLATGQSMIAHDAVALAVLAARRAGKGVLADPFSSQRGILQQVRCANGLIPGASGPIRFGKDSHGDPVGVVLPIMDIGKSGKATTVFTGLPTTDDPNAGKDC</sequence>
<feature type="region of interest" description="Disordered" evidence="1">
    <location>
        <begin position="391"/>
        <end position="410"/>
    </location>
</feature>
<dbReference type="InterPro" id="IPR028082">
    <property type="entry name" value="Peripla_BP_I"/>
</dbReference>
<feature type="compositionally biased region" description="Basic and acidic residues" evidence="1">
    <location>
        <begin position="400"/>
        <end position="410"/>
    </location>
</feature>
<gene>
    <name evidence="3" type="ORF">CLV40_11345</name>
</gene>
<keyword evidence="4" id="KW-1185">Reference proteome</keyword>
<evidence type="ECO:0000313" key="4">
    <source>
        <dbReference type="Proteomes" id="UP000239203"/>
    </source>
</evidence>
<dbReference type="EMBL" id="PTIX01000013">
    <property type="protein sequence ID" value="PPK65561.1"/>
    <property type="molecule type" value="Genomic_DNA"/>
</dbReference>
<reference evidence="3 4" key="1">
    <citation type="submission" date="2018-02" db="EMBL/GenBank/DDBJ databases">
        <title>Genomic Encyclopedia of Archaeal and Bacterial Type Strains, Phase II (KMG-II): from individual species to whole genera.</title>
        <authorList>
            <person name="Goeker M."/>
        </authorList>
    </citation>
    <scope>NUCLEOTIDE SEQUENCE [LARGE SCALE GENOMIC DNA]</scope>
    <source>
        <strain evidence="3 4">YU 961-1</strain>
    </source>
</reference>
<evidence type="ECO:0008006" key="5">
    <source>
        <dbReference type="Google" id="ProtNLM"/>
    </source>
</evidence>
<keyword evidence="2" id="KW-1133">Transmembrane helix</keyword>
<dbReference type="OrthoDB" id="3440574at2"/>
<dbReference type="Gene3D" id="3.40.50.2300">
    <property type="match status" value="1"/>
</dbReference>
<organism evidence="3 4">
    <name type="scientific">Actinokineospora auranticolor</name>
    <dbReference type="NCBI Taxonomy" id="155976"/>
    <lineage>
        <taxon>Bacteria</taxon>
        <taxon>Bacillati</taxon>
        <taxon>Actinomycetota</taxon>
        <taxon>Actinomycetes</taxon>
        <taxon>Pseudonocardiales</taxon>
        <taxon>Pseudonocardiaceae</taxon>
        <taxon>Actinokineospora</taxon>
    </lineage>
</organism>
<dbReference type="RefSeq" id="WP_146108182.1">
    <property type="nucleotide sequence ID" value="NZ_CP154825.1"/>
</dbReference>
<dbReference type="Proteomes" id="UP000239203">
    <property type="component" value="Unassembled WGS sequence"/>
</dbReference>
<evidence type="ECO:0000256" key="2">
    <source>
        <dbReference type="SAM" id="Phobius"/>
    </source>
</evidence>
<accession>A0A2S6GK82</accession>
<feature type="transmembrane region" description="Helical" evidence="2">
    <location>
        <begin position="15"/>
        <end position="36"/>
    </location>
</feature>
<dbReference type="AlphaFoldDB" id="A0A2S6GK82"/>
<evidence type="ECO:0000256" key="1">
    <source>
        <dbReference type="SAM" id="MobiDB-lite"/>
    </source>
</evidence>
<dbReference type="SUPFAM" id="SSF53822">
    <property type="entry name" value="Periplasmic binding protein-like I"/>
    <property type="match status" value="1"/>
</dbReference>
<proteinExistence type="predicted"/>
<evidence type="ECO:0000313" key="3">
    <source>
        <dbReference type="EMBL" id="PPK65561.1"/>
    </source>
</evidence>
<keyword evidence="2" id="KW-0812">Transmembrane</keyword>
<protein>
    <recommendedName>
        <fullName evidence="5">ABC-type branched-subunit amino acid transport system substrate-binding protein</fullName>
    </recommendedName>
</protein>
<keyword evidence="2" id="KW-0472">Membrane</keyword>
<name>A0A2S6GK82_9PSEU</name>